<evidence type="ECO:0000313" key="2">
    <source>
        <dbReference type="EMBL" id="MFD1302811.1"/>
    </source>
</evidence>
<evidence type="ECO:0000313" key="3">
    <source>
        <dbReference type="Proteomes" id="UP001597176"/>
    </source>
</evidence>
<dbReference type="Proteomes" id="UP001597176">
    <property type="component" value="Unassembled WGS sequence"/>
</dbReference>
<dbReference type="EMBL" id="JBHTND010000019">
    <property type="protein sequence ID" value="MFD1302811.1"/>
    <property type="molecule type" value="Genomic_DNA"/>
</dbReference>
<gene>
    <name evidence="2" type="ORF">ACFQ4G_14650</name>
</gene>
<name>A0ABW3X010_9HYPH</name>
<comment type="caution">
    <text evidence="2">The sequence shown here is derived from an EMBL/GenBank/DDBJ whole genome shotgun (WGS) entry which is preliminary data.</text>
</comment>
<keyword evidence="3" id="KW-1185">Reference proteome</keyword>
<dbReference type="RefSeq" id="WP_238204468.1">
    <property type="nucleotide sequence ID" value="NZ_JBHTND010000019.1"/>
</dbReference>
<reference evidence="3" key="1">
    <citation type="journal article" date="2019" name="Int. J. Syst. Evol. Microbiol.">
        <title>The Global Catalogue of Microorganisms (GCM) 10K type strain sequencing project: providing services to taxonomists for standard genome sequencing and annotation.</title>
        <authorList>
            <consortium name="The Broad Institute Genomics Platform"/>
            <consortium name="The Broad Institute Genome Sequencing Center for Infectious Disease"/>
            <person name="Wu L."/>
            <person name="Ma J."/>
        </authorList>
    </citation>
    <scope>NUCLEOTIDE SEQUENCE [LARGE SCALE GENOMIC DNA]</scope>
    <source>
        <strain evidence="3">CCUG 56108</strain>
    </source>
</reference>
<organism evidence="2 3">
    <name type="scientific">Methylobacterium marchantiae</name>
    <dbReference type="NCBI Taxonomy" id="600331"/>
    <lineage>
        <taxon>Bacteria</taxon>
        <taxon>Pseudomonadati</taxon>
        <taxon>Pseudomonadota</taxon>
        <taxon>Alphaproteobacteria</taxon>
        <taxon>Hyphomicrobiales</taxon>
        <taxon>Methylobacteriaceae</taxon>
        <taxon>Methylobacterium</taxon>
    </lineage>
</organism>
<feature type="region of interest" description="Disordered" evidence="1">
    <location>
        <begin position="129"/>
        <end position="162"/>
    </location>
</feature>
<accession>A0ABW3X010</accession>
<evidence type="ECO:0008006" key="4">
    <source>
        <dbReference type="Google" id="ProtNLM"/>
    </source>
</evidence>
<protein>
    <recommendedName>
        <fullName evidence="4">Flagellar protein FlgN</fullName>
    </recommendedName>
</protein>
<evidence type="ECO:0000256" key="1">
    <source>
        <dbReference type="SAM" id="MobiDB-lite"/>
    </source>
</evidence>
<sequence length="162" mass="17436">MRPATETKTLRILDRAGADALIAHIMQTMRALEEILTEEGGHVRAGRLRQGLSQTERKTALAAAYMQGLEVAKANAIALARFAPDAVEGLKAAHRRFAEVVETSQVVLATARTVSESLVKSLAEDMNRSRTTTVYGRPSQPPSPYGKGAAGRSQPLVLSRSL</sequence>
<proteinExistence type="predicted"/>